<dbReference type="EMBL" id="JBFNXX010000237">
    <property type="protein sequence ID" value="MEW9922604.1"/>
    <property type="molecule type" value="Genomic_DNA"/>
</dbReference>
<evidence type="ECO:0000313" key="2">
    <source>
        <dbReference type="Proteomes" id="UP001556098"/>
    </source>
</evidence>
<gene>
    <name evidence="1" type="ORF">AB2B41_23720</name>
</gene>
<reference evidence="1 2" key="1">
    <citation type="submission" date="2024-07" db="EMBL/GenBank/DDBJ databases">
        <title>Marimonas sp.nov., isolated from tidal-flat sediment.</title>
        <authorList>
            <person name="Jayan J.N."/>
            <person name="Lee S.S."/>
        </authorList>
    </citation>
    <scope>NUCLEOTIDE SEQUENCE [LARGE SCALE GENOMIC DNA]</scope>
    <source>
        <strain evidence="1 2">MJW-29</strain>
    </source>
</reference>
<keyword evidence="2" id="KW-1185">Reference proteome</keyword>
<dbReference type="Proteomes" id="UP001556098">
    <property type="component" value="Unassembled WGS sequence"/>
</dbReference>
<organism evidence="1 2">
    <name type="scientific">Sulfitobacter sediminis</name>
    <dbReference type="NCBI Taxonomy" id="3234186"/>
    <lineage>
        <taxon>Bacteria</taxon>
        <taxon>Pseudomonadati</taxon>
        <taxon>Pseudomonadota</taxon>
        <taxon>Alphaproteobacteria</taxon>
        <taxon>Rhodobacterales</taxon>
        <taxon>Roseobacteraceae</taxon>
        <taxon>Sulfitobacter</taxon>
    </lineage>
</organism>
<name>A0ABV3RUN4_9RHOB</name>
<comment type="caution">
    <text evidence="1">The sequence shown here is derived from an EMBL/GenBank/DDBJ whole genome shotgun (WGS) entry which is preliminary data.</text>
</comment>
<evidence type="ECO:0000313" key="1">
    <source>
        <dbReference type="EMBL" id="MEW9922604.1"/>
    </source>
</evidence>
<sequence>MLLQLMRGGVGLFVEARAHPELLAGVRPGEEDQPKLAEGDEMLVGSRGAPAEMAGGPTGQVAPG</sequence>
<feature type="non-terminal residue" evidence="1">
    <location>
        <position position="64"/>
    </location>
</feature>
<accession>A0ABV3RUN4</accession>
<proteinExistence type="predicted"/>
<protein>
    <submittedName>
        <fullName evidence="1">Uncharacterized protein</fullName>
    </submittedName>
</protein>